<dbReference type="Pfam" id="PF17115">
    <property type="entry name" value="Toast_rack_N"/>
    <property type="match status" value="1"/>
</dbReference>
<dbReference type="RefSeq" id="WP_317940512.1">
    <property type="nucleotide sequence ID" value="NZ_JAUBDJ010000003.1"/>
</dbReference>
<proteinExistence type="predicted"/>
<accession>A0AAW9A6U2</accession>
<sequence length="240" mass="26469">MNKLLWIALTAGLIVILGIYGYNKWSASAAGDEVSITKDNAESLKVNIDFGVGNLYISGDSKEWVSGDFSYNHKKLEPKVNYKLRKNVGHVDIKQGSVTMLGFNKRKWKNDWDLQLTNDIPIDLEIDMGVSDSTLDLRGIQLNSLVINSGVSDSTIDLSGKWKKGFRADVDLGVGDVTFILPKDTGVRINVSKGLGTLGTRDFIKQKDGVYVNEAYAKSDVIIDVFLNFGVGDVEFKIVE</sequence>
<protein>
    <submittedName>
        <fullName evidence="2">Toast rack family protein</fullName>
    </submittedName>
</protein>
<organism evidence="2 3">
    <name type="scientific">Sporosarcina thermotolerans</name>
    <dbReference type="NCBI Taxonomy" id="633404"/>
    <lineage>
        <taxon>Bacteria</taxon>
        <taxon>Bacillati</taxon>
        <taxon>Bacillota</taxon>
        <taxon>Bacilli</taxon>
        <taxon>Bacillales</taxon>
        <taxon>Caryophanaceae</taxon>
        <taxon>Sporosarcina</taxon>
    </lineage>
</organism>
<evidence type="ECO:0000313" key="3">
    <source>
        <dbReference type="Proteomes" id="UP001271648"/>
    </source>
</evidence>
<keyword evidence="3" id="KW-1185">Reference proteome</keyword>
<evidence type="ECO:0000259" key="1">
    <source>
        <dbReference type="Pfam" id="PF17115"/>
    </source>
</evidence>
<gene>
    <name evidence="2" type="ORF">QTL97_06955</name>
</gene>
<dbReference type="EMBL" id="JAUBDJ010000003">
    <property type="protein sequence ID" value="MDW0116669.1"/>
    <property type="molecule type" value="Genomic_DNA"/>
</dbReference>
<dbReference type="InterPro" id="IPR031346">
    <property type="entry name" value="DUF2154_N"/>
</dbReference>
<name>A0AAW9A6U2_9BACL</name>
<evidence type="ECO:0000313" key="2">
    <source>
        <dbReference type="EMBL" id="MDW0116669.1"/>
    </source>
</evidence>
<feature type="domain" description="DUF2154" evidence="1">
    <location>
        <begin position="39"/>
        <end position="130"/>
    </location>
</feature>
<reference evidence="2 3" key="1">
    <citation type="submission" date="2023-06" db="EMBL/GenBank/DDBJ databases">
        <title>Sporosarcina sp. nov., isolated from Korean traditional fermented seafood 'Jeotgal'.</title>
        <authorList>
            <person name="Yang A.I."/>
            <person name="Shin N.-R."/>
        </authorList>
    </citation>
    <scope>NUCLEOTIDE SEQUENCE [LARGE SCALE GENOMIC DNA]</scope>
    <source>
        <strain evidence="2 3">KCTC43456</strain>
    </source>
</reference>
<dbReference type="AlphaFoldDB" id="A0AAW9A6U2"/>
<dbReference type="Proteomes" id="UP001271648">
    <property type="component" value="Unassembled WGS sequence"/>
</dbReference>
<comment type="caution">
    <text evidence="2">The sequence shown here is derived from an EMBL/GenBank/DDBJ whole genome shotgun (WGS) entry which is preliminary data.</text>
</comment>